<feature type="domain" description="N-acetyltransferase" evidence="1">
    <location>
        <begin position="22"/>
        <end position="180"/>
    </location>
</feature>
<dbReference type="InterPro" id="IPR016181">
    <property type="entry name" value="Acyl_CoA_acyltransferase"/>
</dbReference>
<protein>
    <recommendedName>
        <fullName evidence="1">N-acetyltransferase domain-containing protein</fullName>
    </recommendedName>
</protein>
<organism evidence="2 3">
    <name type="scientific">Exophiala oligosperma</name>
    <dbReference type="NCBI Taxonomy" id="215243"/>
    <lineage>
        <taxon>Eukaryota</taxon>
        <taxon>Fungi</taxon>
        <taxon>Dikarya</taxon>
        <taxon>Ascomycota</taxon>
        <taxon>Pezizomycotina</taxon>
        <taxon>Eurotiomycetes</taxon>
        <taxon>Chaetothyriomycetidae</taxon>
        <taxon>Chaetothyriales</taxon>
        <taxon>Herpotrichiellaceae</taxon>
        <taxon>Exophiala</taxon>
    </lineage>
</organism>
<dbReference type="SUPFAM" id="SSF55729">
    <property type="entry name" value="Acyl-CoA N-acyltransferases (Nat)"/>
    <property type="match status" value="1"/>
</dbReference>
<dbReference type="RefSeq" id="XP_016257422.1">
    <property type="nucleotide sequence ID" value="XM_016412114.1"/>
</dbReference>
<dbReference type="GO" id="GO:0016747">
    <property type="term" value="F:acyltransferase activity, transferring groups other than amino-acyl groups"/>
    <property type="evidence" value="ECO:0007669"/>
    <property type="project" value="InterPro"/>
</dbReference>
<dbReference type="AlphaFoldDB" id="A0A0D2AA09"/>
<reference evidence="2 3" key="1">
    <citation type="submission" date="2015-01" db="EMBL/GenBank/DDBJ databases">
        <title>The Genome Sequence of Exophiala oligosperma CBS72588.</title>
        <authorList>
            <consortium name="The Broad Institute Genomics Platform"/>
            <person name="Cuomo C."/>
            <person name="de Hoog S."/>
            <person name="Gorbushina A."/>
            <person name="Stielow B."/>
            <person name="Teixiera M."/>
            <person name="Abouelleil A."/>
            <person name="Chapman S.B."/>
            <person name="Priest M."/>
            <person name="Young S.K."/>
            <person name="Wortman J."/>
            <person name="Nusbaum C."/>
            <person name="Birren B."/>
        </authorList>
    </citation>
    <scope>NUCLEOTIDE SEQUENCE [LARGE SCALE GENOMIC DNA]</scope>
    <source>
        <strain evidence="2 3">CBS 72588</strain>
    </source>
</reference>
<dbReference type="GeneID" id="27362630"/>
<dbReference type="Gene3D" id="3.40.630.30">
    <property type="match status" value="1"/>
</dbReference>
<proteinExistence type="predicted"/>
<dbReference type="Proteomes" id="UP000053342">
    <property type="component" value="Unassembled WGS sequence"/>
</dbReference>
<dbReference type="PROSITE" id="PS51186">
    <property type="entry name" value="GNAT"/>
    <property type="match status" value="1"/>
</dbReference>
<gene>
    <name evidence="2" type="ORF">PV06_10556</name>
</gene>
<dbReference type="HOGENOM" id="CLU_013985_3_6_1"/>
<dbReference type="VEuPathDB" id="FungiDB:PV06_10556"/>
<dbReference type="OrthoDB" id="630895at2759"/>
<sequence length="197" mass="22358">MMQVLTITAVDNGRVEISTSRLLLRAAQENDVDSLYGAFSNAEVMKYWSTTPHTSKEETSKWLSKMILSPQNGVTDFVIALSNDGPAIGKIGIWQDSEIGFLLSRQYWGNGLAREAMIGVLDYLFTSRNLVEITADVDPRNRRSLSLLERMGFVDVGFEEKTWEVGGEWVDSVYYSLSKKVWEQIKKHLYRSHGLEI</sequence>
<keyword evidence="3" id="KW-1185">Reference proteome</keyword>
<dbReference type="Pfam" id="PF13302">
    <property type="entry name" value="Acetyltransf_3"/>
    <property type="match status" value="1"/>
</dbReference>
<dbReference type="PANTHER" id="PTHR43792:SF1">
    <property type="entry name" value="N-ACETYLTRANSFERASE DOMAIN-CONTAINING PROTEIN"/>
    <property type="match status" value="1"/>
</dbReference>
<dbReference type="PANTHER" id="PTHR43792">
    <property type="entry name" value="GNAT FAMILY, PUTATIVE (AFU_ORTHOLOGUE AFUA_3G00765)-RELATED-RELATED"/>
    <property type="match status" value="1"/>
</dbReference>
<dbReference type="InterPro" id="IPR000182">
    <property type="entry name" value="GNAT_dom"/>
</dbReference>
<dbReference type="EMBL" id="KN847345">
    <property type="protein sequence ID" value="KIW37206.1"/>
    <property type="molecule type" value="Genomic_DNA"/>
</dbReference>
<dbReference type="InterPro" id="IPR051531">
    <property type="entry name" value="N-acetyltransferase"/>
</dbReference>
<evidence type="ECO:0000313" key="2">
    <source>
        <dbReference type="EMBL" id="KIW37206.1"/>
    </source>
</evidence>
<name>A0A0D2AA09_9EURO</name>
<evidence type="ECO:0000313" key="3">
    <source>
        <dbReference type="Proteomes" id="UP000053342"/>
    </source>
</evidence>
<accession>A0A0D2AA09</accession>
<evidence type="ECO:0000259" key="1">
    <source>
        <dbReference type="PROSITE" id="PS51186"/>
    </source>
</evidence>